<keyword evidence="3" id="KW-0489">Methyltransferase</keyword>
<comment type="subcellular location">
    <subcellularLocation>
        <location evidence="1">Chromosome</location>
    </subcellularLocation>
</comment>
<dbReference type="InterPro" id="IPR001214">
    <property type="entry name" value="SET_dom"/>
</dbReference>
<organism evidence="9 10">
    <name type="scientific">Polypedilum vanderplanki</name>
    <name type="common">Sleeping chironomid midge</name>
    <dbReference type="NCBI Taxonomy" id="319348"/>
    <lineage>
        <taxon>Eukaryota</taxon>
        <taxon>Metazoa</taxon>
        <taxon>Ecdysozoa</taxon>
        <taxon>Arthropoda</taxon>
        <taxon>Hexapoda</taxon>
        <taxon>Insecta</taxon>
        <taxon>Pterygota</taxon>
        <taxon>Neoptera</taxon>
        <taxon>Endopterygota</taxon>
        <taxon>Diptera</taxon>
        <taxon>Nematocera</taxon>
        <taxon>Chironomoidea</taxon>
        <taxon>Chironomidae</taxon>
        <taxon>Chironominae</taxon>
        <taxon>Polypedilum</taxon>
        <taxon>Polypedilum</taxon>
    </lineage>
</organism>
<dbReference type="AlphaFoldDB" id="A0A9J6BQ15"/>
<accession>A0A9J6BQ15</accession>
<dbReference type="PANTHER" id="PTHR46223">
    <property type="entry name" value="HISTONE-LYSINE N-METHYLTRANSFERASE SUV39H"/>
    <property type="match status" value="1"/>
</dbReference>
<proteinExistence type="predicted"/>
<dbReference type="GO" id="GO:0005694">
    <property type="term" value="C:chromosome"/>
    <property type="evidence" value="ECO:0007669"/>
    <property type="project" value="UniProtKB-SubCell"/>
</dbReference>
<name>A0A9J6BQ15_POLVA</name>
<dbReference type="PANTHER" id="PTHR46223:SF3">
    <property type="entry name" value="HISTONE-LYSINE N-METHYLTRANSFERASE SET-23"/>
    <property type="match status" value="1"/>
</dbReference>
<evidence type="ECO:0000256" key="2">
    <source>
        <dbReference type="ARBA" id="ARBA00022454"/>
    </source>
</evidence>
<dbReference type="SUPFAM" id="SSF82199">
    <property type="entry name" value="SET domain"/>
    <property type="match status" value="1"/>
</dbReference>
<evidence type="ECO:0000256" key="4">
    <source>
        <dbReference type="ARBA" id="ARBA00022679"/>
    </source>
</evidence>
<keyword evidence="7" id="KW-0862">Zinc</keyword>
<dbReference type="Gene3D" id="2.170.270.10">
    <property type="entry name" value="SET domain"/>
    <property type="match status" value="1"/>
</dbReference>
<evidence type="ECO:0000313" key="9">
    <source>
        <dbReference type="EMBL" id="KAG5671808.1"/>
    </source>
</evidence>
<evidence type="ECO:0000313" key="10">
    <source>
        <dbReference type="Proteomes" id="UP001107558"/>
    </source>
</evidence>
<sequence>MRISLIDDYEHLDEDVEYIIENILQENDNSGDFKKLEEEFYCILANSCDCIECKNEKCSHGGSYEIKNNKLLLKEARGCDDLIYECNENCFCSRSHSMCLNKLVQFGPHEGLEIKKFHDKGYGLITKEFIPKGTFICEYAGEVLTKNEAFKRDQLNQASNKMNYIFCLNEISMTSKDEKIQTFIDPSRKGNIGRYINHSCDANCEIISVRVDSIIPKISIFAKRDICAQQEITFSYGDVDANNKTKMCLCGANICKIYLPNISFS</sequence>
<comment type="caution">
    <text evidence="9">The sequence shown here is derived from an EMBL/GenBank/DDBJ whole genome shotgun (WGS) entry which is preliminary data.</text>
</comment>
<gene>
    <name evidence="9" type="ORF">PVAND_001983</name>
</gene>
<dbReference type="Proteomes" id="UP001107558">
    <property type="component" value="Chromosome 3"/>
</dbReference>
<dbReference type="OrthoDB" id="308383at2759"/>
<keyword evidence="5" id="KW-0949">S-adenosyl-L-methionine</keyword>
<keyword evidence="10" id="KW-1185">Reference proteome</keyword>
<dbReference type="PROSITE" id="PS50280">
    <property type="entry name" value="SET"/>
    <property type="match status" value="1"/>
</dbReference>
<dbReference type="EMBL" id="JADBJN010000003">
    <property type="protein sequence ID" value="KAG5671808.1"/>
    <property type="molecule type" value="Genomic_DNA"/>
</dbReference>
<evidence type="ECO:0000259" key="8">
    <source>
        <dbReference type="PROSITE" id="PS50280"/>
    </source>
</evidence>
<dbReference type="GO" id="GO:0046872">
    <property type="term" value="F:metal ion binding"/>
    <property type="evidence" value="ECO:0007669"/>
    <property type="project" value="UniProtKB-KW"/>
</dbReference>
<evidence type="ECO:0000256" key="5">
    <source>
        <dbReference type="ARBA" id="ARBA00022691"/>
    </source>
</evidence>
<dbReference type="GO" id="GO:0008757">
    <property type="term" value="F:S-adenosylmethionine-dependent methyltransferase activity"/>
    <property type="evidence" value="ECO:0007669"/>
    <property type="project" value="UniProtKB-ARBA"/>
</dbReference>
<keyword evidence="4" id="KW-0808">Transferase</keyword>
<dbReference type="Pfam" id="PF00856">
    <property type="entry name" value="SET"/>
    <property type="match status" value="1"/>
</dbReference>
<evidence type="ECO:0000256" key="7">
    <source>
        <dbReference type="ARBA" id="ARBA00022833"/>
    </source>
</evidence>
<dbReference type="GO" id="GO:0008276">
    <property type="term" value="F:protein methyltransferase activity"/>
    <property type="evidence" value="ECO:0007669"/>
    <property type="project" value="UniProtKB-ARBA"/>
</dbReference>
<keyword evidence="6" id="KW-0479">Metal-binding</keyword>
<dbReference type="SMART" id="SM00317">
    <property type="entry name" value="SET"/>
    <property type="match status" value="1"/>
</dbReference>
<protein>
    <recommendedName>
        <fullName evidence="8">SET domain-containing protein</fullName>
    </recommendedName>
</protein>
<reference evidence="9" key="1">
    <citation type="submission" date="2021-03" db="EMBL/GenBank/DDBJ databases">
        <title>Chromosome level genome of the anhydrobiotic midge Polypedilum vanderplanki.</title>
        <authorList>
            <person name="Yoshida Y."/>
            <person name="Kikawada T."/>
            <person name="Gusev O."/>
        </authorList>
    </citation>
    <scope>NUCLEOTIDE SEQUENCE</scope>
    <source>
        <strain evidence="9">NIAS01</strain>
        <tissue evidence="9">Whole body or cell culture</tissue>
    </source>
</reference>
<dbReference type="InterPro" id="IPR050973">
    <property type="entry name" value="H3K9_Histone-Lys_N-MTase"/>
</dbReference>
<keyword evidence="2" id="KW-0158">Chromosome</keyword>
<dbReference type="GO" id="GO:0008170">
    <property type="term" value="F:N-methyltransferase activity"/>
    <property type="evidence" value="ECO:0007669"/>
    <property type="project" value="UniProtKB-ARBA"/>
</dbReference>
<evidence type="ECO:0000256" key="6">
    <source>
        <dbReference type="ARBA" id="ARBA00022723"/>
    </source>
</evidence>
<dbReference type="InterPro" id="IPR046341">
    <property type="entry name" value="SET_dom_sf"/>
</dbReference>
<evidence type="ECO:0000256" key="1">
    <source>
        <dbReference type="ARBA" id="ARBA00004286"/>
    </source>
</evidence>
<dbReference type="GO" id="GO:0032259">
    <property type="term" value="P:methylation"/>
    <property type="evidence" value="ECO:0007669"/>
    <property type="project" value="UniProtKB-KW"/>
</dbReference>
<evidence type="ECO:0000256" key="3">
    <source>
        <dbReference type="ARBA" id="ARBA00022603"/>
    </source>
</evidence>
<feature type="domain" description="SET" evidence="8">
    <location>
        <begin position="110"/>
        <end position="237"/>
    </location>
</feature>